<dbReference type="Proteomes" id="UP000287502">
    <property type="component" value="Chromosome"/>
</dbReference>
<dbReference type="InterPro" id="IPR043472">
    <property type="entry name" value="Macro_dom-like"/>
</dbReference>
<gene>
    <name evidence="2" type="ORF">EP073_03785</name>
</gene>
<dbReference type="InterPro" id="IPR002589">
    <property type="entry name" value="Macro_dom"/>
</dbReference>
<dbReference type="Gene3D" id="3.40.220.10">
    <property type="entry name" value="Leucine Aminopeptidase, subunit E, domain 1"/>
    <property type="match status" value="1"/>
</dbReference>
<evidence type="ECO:0000313" key="3">
    <source>
        <dbReference type="Proteomes" id="UP000287502"/>
    </source>
</evidence>
<protein>
    <submittedName>
        <fullName evidence="2">ADP-ribose-binding protein</fullName>
    </submittedName>
</protein>
<evidence type="ECO:0000313" key="2">
    <source>
        <dbReference type="EMBL" id="QAR32555.1"/>
    </source>
</evidence>
<dbReference type="PROSITE" id="PS51154">
    <property type="entry name" value="MACRO"/>
    <property type="match status" value="1"/>
</dbReference>
<dbReference type="OrthoDB" id="9780211at2"/>
<sequence>MLFSGDDLTELAGREYIAVTTNGTVKKNGTANMGRGNAKEVAAKLPQIAAELGRLLNEDGNRVHYLGDRVFSFPVEETWLSYAELRLVERSALELLEEVNRRGIKRITLPLPGCGKGGLKKADVLPVLEKIFDDRFVITEKQTQ</sequence>
<name>A0A410JWZ6_9BACT</name>
<reference evidence="2 3" key="1">
    <citation type="submission" date="2019-01" db="EMBL/GenBank/DDBJ databases">
        <title>Geovibrio thiophilus DSM 11263, complete genome.</title>
        <authorList>
            <person name="Spring S."/>
            <person name="Bunk B."/>
            <person name="Sproer C."/>
        </authorList>
    </citation>
    <scope>NUCLEOTIDE SEQUENCE [LARGE SCALE GENOMIC DNA]</scope>
    <source>
        <strain evidence="2 3">DSM 11263</strain>
    </source>
</reference>
<dbReference type="SUPFAM" id="SSF52949">
    <property type="entry name" value="Macro domain-like"/>
    <property type="match status" value="1"/>
</dbReference>
<keyword evidence="3" id="KW-1185">Reference proteome</keyword>
<organism evidence="2 3">
    <name type="scientific">Geovibrio thiophilus</name>
    <dbReference type="NCBI Taxonomy" id="139438"/>
    <lineage>
        <taxon>Bacteria</taxon>
        <taxon>Pseudomonadati</taxon>
        <taxon>Deferribacterota</taxon>
        <taxon>Deferribacteres</taxon>
        <taxon>Deferribacterales</taxon>
        <taxon>Geovibrionaceae</taxon>
        <taxon>Geovibrio</taxon>
    </lineage>
</organism>
<dbReference type="EMBL" id="CP035108">
    <property type="protein sequence ID" value="QAR32555.1"/>
    <property type="molecule type" value="Genomic_DNA"/>
</dbReference>
<accession>A0A410JWZ6</accession>
<dbReference type="AlphaFoldDB" id="A0A410JWZ6"/>
<dbReference type="RefSeq" id="WP_128465842.1">
    <property type="nucleotide sequence ID" value="NZ_CP035108.1"/>
</dbReference>
<feature type="domain" description="Macro" evidence="1">
    <location>
        <begin position="1"/>
        <end position="144"/>
    </location>
</feature>
<proteinExistence type="predicted"/>
<dbReference type="KEGG" id="gtl:EP073_03785"/>
<evidence type="ECO:0000259" key="1">
    <source>
        <dbReference type="PROSITE" id="PS51154"/>
    </source>
</evidence>